<dbReference type="RefSeq" id="WP_130980066.1">
    <property type="nucleotide sequence ID" value="NZ_SISG01000001.1"/>
</dbReference>
<reference evidence="2" key="1">
    <citation type="submission" date="2019-02" db="EMBL/GenBank/DDBJ databases">
        <title>Glaciihabitans arcticus sp. nov., a psychrotolerant bacterium isolated from polar soil.</title>
        <authorList>
            <person name="Dahal R.H."/>
        </authorList>
    </citation>
    <scope>NUCLEOTIDE SEQUENCE [LARGE SCALE GENOMIC DNA]</scope>
    <source>
        <strain evidence="2">RP-3-7</strain>
    </source>
</reference>
<gene>
    <name evidence="1" type="ORF">EYE40_00270</name>
</gene>
<name>A0A4Q9GMU3_9MICO</name>
<evidence type="ECO:0000313" key="2">
    <source>
        <dbReference type="Proteomes" id="UP000294194"/>
    </source>
</evidence>
<protein>
    <submittedName>
        <fullName evidence="1">Uncharacterized protein</fullName>
    </submittedName>
</protein>
<evidence type="ECO:0000313" key="1">
    <source>
        <dbReference type="EMBL" id="TBN55955.1"/>
    </source>
</evidence>
<dbReference type="AlphaFoldDB" id="A0A4Q9GMU3"/>
<keyword evidence="2" id="KW-1185">Reference proteome</keyword>
<sequence>MNSRPVTTAPQRRASSPLEPFQLLHSVGAILRDDGRLKLKHPSAVDLSRGEETMLSLLRANLVTRDEALYTPRWKDRAIRLLAARSASAVEHGPATTELLEIIAGLTPRRQSANKYFALARATSAIGLFEASYGFTELAYDRVDRDARMRPDLRNRLKSVLVALHRQDRDLAIERWAPLEGASPTAASTLRLHRAIGRYMSVWAPDVFGPSPVRPGSDRWRSDLAGKKLVMVGPAPTEIDYSDLTAFDYVVRILRGPSLHLPAVVPPPGREILYSATGWYKTFATYDAAELEHRFGSFVHFVVKGRPPSLAAPLANMRVTDNDYRLLFFHGSPNMVPVAAFDILEAGDVSLHVVGTNFYASKEPYAPGSVNGLHRYEMTRSLANHNPLENRAFVANLVTSGAITGDQQLTEVVRLSDLEYLRILDEHFGAPQR</sequence>
<dbReference type="Proteomes" id="UP000294194">
    <property type="component" value="Unassembled WGS sequence"/>
</dbReference>
<proteinExistence type="predicted"/>
<dbReference type="EMBL" id="SISG01000001">
    <property type="protein sequence ID" value="TBN55955.1"/>
    <property type="molecule type" value="Genomic_DNA"/>
</dbReference>
<accession>A0A4Q9GMU3</accession>
<comment type="caution">
    <text evidence="1">The sequence shown here is derived from an EMBL/GenBank/DDBJ whole genome shotgun (WGS) entry which is preliminary data.</text>
</comment>
<organism evidence="1 2">
    <name type="scientific">Glaciihabitans arcticus</name>
    <dbReference type="NCBI Taxonomy" id="2668039"/>
    <lineage>
        <taxon>Bacteria</taxon>
        <taxon>Bacillati</taxon>
        <taxon>Actinomycetota</taxon>
        <taxon>Actinomycetes</taxon>
        <taxon>Micrococcales</taxon>
        <taxon>Microbacteriaceae</taxon>
        <taxon>Glaciihabitans</taxon>
    </lineage>
</organism>